<accession>A0AA96ER72</accession>
<sequence length="152" mass="17768">MQHFCKVPSLRSLCCMAMQVFGLEKENLPIEVKETIKEIKAAQKPQLTKYIVLRKCHFGAFSEFLDTSKNILSLMANKDGDFLSLHSLLRKECYLFRSLVKFVPMESERELMASVRELLALSLIREYSFAKRRFLMEMVFWIGPEKAGNFWC</sequence>
<dbReference type="EMBL" id="OR343188">
    <property type="protein sequence ID" value="WNL49632.1"/>
    <property type="molecule type" value="Genomic_DNA"/>
</dbReference>
<proteinExistence type="predicted"/>
<gene>
    <name evidence="1" type="ORF">MarFTMF_116</name>
</gene>
<protein>
    <submittedName>
        <fullName evidence="1">Uncharacterized protein</fullName>
    </submittedName>
</protein>
<name>A0AA96ER72_9VIRU</name>
<reference evidence="1" key="1">
    <citation type="submission" date="2023-07" db="EMBL/GenBank/DDBJ databases">
        <authorList>
            <person name="Xia Y."/>
        </authorList>
    </citation>
    <scope>NUCLEOTIDE SEQUENCE</scope>
    <source>
        <strain evidence="1">F</strain>
    </source>
</reference>
<organism evidence="1">
    <name type="scientific">Marseillevirus sp</name>
    <dbReference type="NCBI Taxonomy" id="2809551"/>
    <lineage>
        <taxon>Viruses</taxon>
        <taxon>Varidnaviria</taxon>
        <taxon>Bamfordvirae</taxon>
        <taxon>Nucleocytoviricota</taxon>
        <taxon>Megaviricetes</taxon>
        <taxon>Pimascovirales</taxon>
        <taxon>Pimascovirales incertae sedis</taxon>
        <taxon>Marseilleviridae</taxon>
        <taxon>Marseillevirus</taxon>
    </lineage>
</organism>
<evidence type="ECO:0000313" key="1">
    <source>
        <dbReference type="EMBL" id="WNL49632.1"/>
    </source>
</evidence>